<accession>A0A7C1FNH0</accession>
<dbReference type="InterPro" id="IPR021135">
    <property type="entry name" value="PEP_COase"/>
</dbReference>
<dbReference type="PANTHER" id="PTHR30523">
    <property type="entry name" value="PHOSPHOENOLPYRUVATE CARBOXYLASE"/>
    <property type="match status" value="1"/>
</dbReference>
<evidence type="ECO:0000256" key="11">
    <source>
        <dbReference type="PROSITE-ProRule" id="PRU10111"/>
    </source>
</evidence>
<dbReference type="GO" id="GO:0015977">
    <property type="term" value="P:carbon fixation"/>
    <property type="evidence" value="ECO:0007669"/>
    <property type="project" value="UniProtKB-UniRule"/>
</dbReference>
<evidence type="ECO:0000256" key="2">
    <source>
        <dbReference type="ARBA" id="ARBA00003670"/>
    </source>
</evidence>
<dbReference type="Gene3D" id="1.20.1440.90">
    <property type="entry name" value="Phosphoenolpyruvate/pyruvate domain"/>
    <property type="match status" value="1"/>
</dbReference>
<proteinExistence type="inferred from homology"/>
<keyword evidence="7 10" id="KW-0456">Lyase</keyword>
<protein>
    <recommendedName>
        <fullName evidence="5 10">Phosphoenolpyruvate carboxylase</fullName>
        <shortName evidence="10">PEPC</shortName>
        <shortName evidence="10">PEPCase</shortName>
        <ecNumber evidence="4 10">4.1.1.31</ecNumber>
    </recommendedName>
</protein>
<dbReference type="InterPro" id="IPR022805">
    <property type="entry name" value="PEP_COase_bac/pln-type"/>
</dbReference>
<evidence type="ECO:0000256" key="4">
    <source>
        <dbReference type="ARBA" id="ARBA00012305"/>
    </source>
</evidence>
<keyword evidence="13" id="KW-0670">Pyruvate</keyword>
<comment type="catalytic activity">
    <reaction evidence="9 10">
        <text>oxaloacetate + phosphate = phosphoenolpyruvate + hydrogencarbonate</text>
        <dbReference type="Rhea" id="RHEA:28370"/>
        <dbReference type="ChEBI" id="CHEBI:16452"/>
        <dbReference type="ChEBI" id="CHEBI:17544"/>
        <dbReference type="ChEBI" id="CHEBI:43474"/>
        <dbReference type="ChEBI" id="CHEBI:58702"/>
        <dbReference type="EC" id="4.1.1.31"/>
    </reaction>
</comment>
<sequence length="918" mass="105404">MNEAQQQRLSANIHLLGDMLGETIIEQEGQAVFELEEQIRALAKAWRAGDASAGEAIKALMPSLIEDLPRTIAVLKAFTTYFQLVNLAEDEQRIEILRDRAREAQMTGVPMRETLYESIARLREEGLSAEDVQRILDNLYIVPVLTAHPTETKRQTILTKLRTISDTLEQITSPGLLPSEERELRERLREDIALLWQSDETRDRPPTVMDEVRTGLYFYEVTIFKLIPKIYEELERSLAEVYPGVKFRIPPFLRYGSWIGGDRDGNPNVTLSVTEEALRAMKETVLKQYNIAIDELYQHLIPAITRVNISDELRESIAADLKLVPEEEVEVLERFRMEPYRQKLIMMFRRLRATRAENERPWDDRERNPRAYRNVDEFMNDLRIIERSLLANKGERLARGRLATLIRQVEVFGFHLATLDMRQHSSRHRDAIAEIFATYAICPDYQALSEADKVSLLTREILNQRPLTAQLHFSESTNETVALFRLMRRAKQEVDEDAVQTYIISMTNSVSHVLEVLLLVKDAGLMGRIDIVPLFETVSDLDAAPHIMATLFENPAYRRHLELRGWRQQVMIGYSDSNKDGGYLRANWMLFLAQRTLARLCDQFKVQLTLFHGRGGTLGRGGGPANRAILAQPPESVRGRVRLTEQGEVISLRYSNMALARRHLEQLVNAVILTAGKRPYFPKEEEWAQRMDKLSDIAFRKYRSLVTKPGFITYFHEATPIDHISALNIGSRPARRKATQDISDLRAIPWVFAWTQSRVNLPTWYGVGAALEAWCRGGEDAEKLAELREMYRQWPLFTNILDNVQMGLAKADMAIASLYSELTDETTRSAIFTDILDEFQRTERMVLLVVESDHLLSKEPVLRRSIKVRNPYVDPMNYIQVALLHRLKTERDPERRRRLTAAVLSSVNGIAAGLQNTG</sequence>
<comment type="function">
    <text evidence="2 10">Forms oxaloacetate, a four-carbon dicarboxylic acid source for the tricarboxylic acid cycle.</text>
</comment>
<dbReference type="InterPro" id="IPR018129">
    <property type="entry name" value="PEP_COase_Lys_AS"/>
</dbReference>
<dbReference type="GO" id="GO:0008964">
    <property type="term" value="F:phosphoenolpyruvate carboxylase activity"/>
    <property type="evidence" value="ECO:0007669"/>
    <property type="project" value="UniProtKB-UniRule"/>
</dbReference>
<dbReference type="HAMAP" id="MF_00595">
    <property type="entry name" value="PEPcase_type1"/>
    <property type="match status" value="1"/>
</dbReference>
<comment type="subunit">
    <text evidence="10">Homotetramer.</text>
</comment>
<dbReference type="EC" id="4.1.1.31" evidence="4 10"/>
<dbReference type="Pfam" id="PF00311">
    <property type="entry name" value="PEPcase"/>
    <property type="match status" value="1"/>
</dbReference>
<dbReference type="NCBIfam" id="NF000584">
    <property type="entry name" value="PRK00009.1"/>
    <property type="match status" value="1"/>
</dbReference>
<dbReference type="EMBL" id="DSMG01000074">
    <property type="protein sequence ID" value="HDX31158.1"/>
    <property type="molecule type" value="Genomic_DNA"/>
</dbReference>
<dbReference type="PANTHER" id="PTHR30523:SF6">
    <property type="entry name" value="PHOSPHOENOLPYRUVATE CARBOXYLASE"/>
    <property type="match status" value="1"/>
</dbReference>
<dbReference type="GO" id="GO:0005829">
    <property type="term" value="C:cytosol"/>
    <property type="evidence" value="ECO:0007669"/>
    <property type="project" value="TreeGrafter"/>
</dbReference>
<dbReference type="SUPFAM" id="SSF51621">
    <property type="entry name" value="Phosphoenolpyruvate/pyruvate domain"/>
    <property type="match status" value="1"/>
</dbReference>
<keyword evidence="8 10" id="KW-0120">Carbon dioxide fixation</keyword>
<name>A0A7C1FNH0_9CHLR</name>
<dbReference type="PRINTS" id="PR00150">
    <property type="entry name" value="PEPCARBXLASE"/>
</dbReference>
<dbReference type="GO" id="GO:0006099">
    <property type="term" value="P:tricarboxylic acid cycle"/>
    <property type="evidence" value="ECO:0007669"/>
    <property type="project" value="InterPro"/>
</dbReference>
<comment type="cofactor">
    <cofactor evidence="1 10">
        <name>Mg(2+)</name>
        <dbReference type="ChEBI" id="CHEBI:18420"/>
    </cofactor>
</comment>
<dbReference type="AlphaFoldDB" id="A0A7C1FNH0"/>
<organism evidence="13">
    <name type="scientific">Caldilinea aerophila</name>
    <dbReference type="NCBI Taxonomy" id="133453"/>
    <lineage>
        <taxon>Bacteria</taxon>
        <taxon>Bacillati</taxon>
        <taxon>Chloroflexota</taxon>
        <taxon>Caldilineae</taxon>
        <taxon>Caldilineales</taxon>
        <taxon>Caldilineaceae</taxon>
        <taxon>Caldilinea</taxon>
    </lineage>
</organism>
<evidence type="ECO:0000256" key="3">
    <source>
        <dbReference type="ARBA" id="ARBA00008346"/>
    </source>
</evidence>
<feature type="active site" evidence="10 12">
    <location>
        <position position="579"/>
    </location>
</feature>
<evidence type="ECO:0000256" key="1">
    <source>
        <dbReference type="ARBA" id="ARBA00001946"/>
    </source>
</evidence>
<dbReference type="PROSITE" id="PS00393">
    <property type="entry name" value="PEPCASE_2"/>
    <property type="match status" value="1"/>
</dbReference>
<dbReference type="GO" id="GO:0006107">
    <property type="term" value="P:oxaloacetate metabolic process"/>
    <property type="evidence" value="ECO:0007669"/>
    <property type="project" value="UniProtKB-UniRule"/>
</dbReference>
<evidence type="ECO:0000256" key="12">
    <source>
        <dbReference type="PROSITE-ProRule" id="PRU10112"/>
    </source>
</evidence>
<evidence type="ECO:0000256" key="8">
    <source>
        <dbReference type="ARBA" id="ARBA00023300"/>
    </source>
</evidence>
<evidence type="ECO:0000256" key="10">
    <source>
        <dbReference type="HAMAP-Rule" id="MF_00595"/>
    </source>
</evidence>
<feature type="active site" evidence="10 11">
    <location>
        <position position="148"/>
    </location>
</feature>
<dbReference type="InterPro" id="IPR015813">
    <property type="entry name" value="Pyrv/PenolPyrv_kinase-like_dom"/>
</dbReference>
<evidence type="ECO:0000256" key="7">
    <source>
        <dbReference type="ARBA" id="ARBA00023239"/>
    </source>
</evidence>
<dbReference type="GO" id="GO:0000287">
    <property type="term" value="F:magnesium ion binding"/>
    <property type="evidence" value="ECO:0007669"/>
    <property type="project" value="UniProtKB-UniRule"/>
</dbReference>
<evidence type="ECO:0000256" key="5">
    <source>
        <dbReference type="ARBA" id="ARBA00022419"/>
    </source>
</evidence>
<evidence type="ECO:0000313" key="13">
    <source>
        <dbReference type="EMBL" id="HDX31158.1"/>
    </source>
</evidence>
<keyword evidence="6 10" id="KW-0460">Magnesium</keyword>
<reference evidence="13" key="1">
    <citation type="journal article" date="2020" name="mSystems">
        <title>Genome- and Community-Level Interaction Insights into Carbon Utilization and Element Cycling Functions of Hydrothermarchaeota in Hydrothermal Sediment.</title>
        <authorList>
            <person name="Zhou Z."/>
            <person name="Liu Y."/>
            <person name="Xu W."/>
            <person name="Pan J."/>
            <person name="Luo Z.H."/>
            <person name="Li M."/>
        </authorList>
    </citation>
    <scope>NUCLEOTIDE SEQUENCE [LARGE SCALE GENOMIC DNA]</scope>
    <source>
        <strain evidence="13">SpSt-289</strain>
    </source>
</reference>
<gene>
    <name evidence="10" type="primary">ppc</name>
    <name evidence="13" type="ORF">ENQ20_06640</name>
</gene>
<evidence type="ECO:0000256" key="9">
    <source>
        <dbReference type="ARBA" id="ARBA00048995"/>
    </source>
</evidence>
<comment type="similarity">
    <text evidence="3 10">Belongs to the PEPCase type 1 family.</text>
</comment>
<comment type="caution">
    <text evidence="13">The sequence shown here is derived from an EMBL/GenBank/DDBJ whole genome shotgun (WGS) entry which is preliminary data.</text>
</comment>
<dbReference type="InterPro" id="IPR033129">
    <property type="entry name" value="PEPCASE_His_AS"/>
</dbReference>
<evidence type="ECO:0000256" key="6">
    <source>
        <dbReference type="ARBA" id="ARBA00022842"/>
    </source>
</evidence>
<dbReference type="PROSITE" id="PS00781">
    <property type="entry name" value="PEPCASE_1"/>
    <property type="match status" value="1"/>
</dbReference>